<dbReference type="KEGG" id="cthu:HUR95_00215"/>
<dbReference type="PANTHER" id="PTHR21666:SF270">
    <property type="entry name" value="MUREIN HYDROLASE ACTIVATOR ENVC"/>
    <property type="match status" value="1"/>
</dbReference>
<dbReference type="EMBL" id="CP082237">
    <property type="protein sequence ID" value="QZT33910.1"/>
    <property type="molecule type" value="Genomic_DNA"/>
</dbReference>
<dbReference type="Gene3D" id="2.70.70.10">
    <property type="entry name" value="Glucose Permease (Domain IIA)"/>
    <property type="match status" value="1"/>
</dbReference>
<evidence type="ECO:0000313" key="9">
    <source>
        <dbReference type="Proteomes" id="UP000010716"/>
    </source>
</evidence>
<reference evidence="7 9" key="1">
    <citation type="journal article" date="2011" name="J. Bacteriol.">
        <title>Draft genome sequence of the thermoalkaliphilic Caldalkalibacillus thermarum strain TA2.A1.</title>
        <authorList>
            <person name="Kalamorz F."/>
            <person name="Keis S."/>
            <person name="McMillan D.G."/>
            <person name="Olsson K."/>
            <person name="Stanton J.A."/>
            <person name="Stockwell P."/>
            <person name="Black M.A."/>
            <person name="Klingeman D.M."/>
            <person name="Land M.L."/>
            <person name="Han C.S."/>
            <person name="Martin S.L."/>
            <person name="Becher S.A."/>
            <person name="Peddie C.J."/>
            <person name="Morgan H.W."/>
            <person name="Matthies D."/>
            <person name="Preiss L."/>
            <person name="Meier T."/>
            <person name="Brown S.D."/>
            <person name="Cook G.M."/>
        </authorList>
    </citation>
    <scope>NUCLEOTIDE SEQUENCE [LARGE SCALE GENOMIC DNA]</scope>
    <source>
        <strain evidence="7 9">TA2.A1</strain>
    </source>
</reference>
<dbReference type="InterPro" id="IPR050570">
    <property type="entry name" value="Cell_wall_metabolism_enzyme"/>
</dbReference>
<evidence type="ECO:0000256" key="2">
    <source>
        <dbReference type="SAM" id="Coils"/>
    </source>
</evidence>
<evidence type="ECO:0000313" key="8">
    <source>
        <dbReference type="EMBL" id="QZT33910.1"/>
    </source>
</evidence>
<dbReference type="Proteomes" id="UP000825179">
    <property type="component" value="Chromosome"/>
</dbReference>
<name>F5L7A2_CALTT</name>
<keyword evidence="2" id="KW-0175">Coiled coil</keyword>
<dbReference type="GO" id="GO:0004222">
    <property type="term" value="F:metalloendopeptidase activity"/>
    <property type="evidence" value="ECO:0007669"/>
    <property type="project" value="TreeGrafter"/>
</dbReference>
<dbReference type="PANTHER" id="PTHR21666">
    <property type="entry name" value="PEPTIDASE-RELATED"/>
    <property type="match status" value="1"/>
</dbReference>
<evidence type="ECO:0000256" key="4">
    <source>
        <dbReference type="SAM" id="SignalP"/>
    </source>
</evidence>
<evidence type="ECO:0000259" key="5">
    <source>
        <dbReference type="Pfam" id="PF01551"/>
    </source>
</evidence>
<evidence type="ECO:0000256" key="3">
    <source>
        <dbReference type="SAM" id="MobiDB-lite"/>
    </source>
</evidence>
<dbReference type="SUPFAM" id="SSF51261">
    <property type="entry name" value="Duplicated hybrid motif"/>
    <property type="match status" value="1"/>
</dbReference>
<dbReference type="OrthoDB" id="9805070at2"/>
<dbReference type="InterPro" id="IPR011055">
    <property type="entry name" value="Dup_hybrid_motif"/>
</dbReference>
<dbReference type="Gene3D" id="6.10.250.3150">
    <property type="match status" value="1"/>
</dbReference>
<feature type="domain" description="M23ase beta-sheet core" evidence="5">
    <location>
        <begin position="343"/>
        <end position="449"/>
    </location>
</feature>
<protein>
    <submittedName>
        <fullName evidence="7">Peptidase M23</fullName>
    </submittedName>
    <submittedName>
        <fullName evidence="8">Peptidoglycan DD-metalloendopeptidase family protein</fullName>
    </submittedName>
</protein>
<accession>F5L7A2</accession>
<dbReference type="EMBL" id="AFCE01000139">
    <property type="protein sequence ID" value="EGL82763.1"/>
    <property type="molecule type" value="Genomic_DNA"/>
</dbReference>
<dbReference type="Pfam" id="PF24568">
    <property type="entry name" value="CC_PcsB"/>
    <property type="match status" value="1"/>
</dbReference>
<feature type="chain" id="PRO_5044483282" evidence="4">
    <location>
        <begin position="21"/>
        <end position="454"/>
    </location>
</feature>
<feature type="compositionally biased region" description="Low complexity" evidence="3">
    <location>
        <begin position="287"/>
        <end position="300"/>
    </location>
</feature>
<dbReference type="RefSeq" id="WP_007504776.1">
    <property type="nucleotide sequence ID" value="NZ_AFCE01000139.1"/>
</dbReference>
<organism evidence="7 9">
    <name type="scientific">Caldalkalibacillus thermarum (strain TA2.A1)</name>
    <dbReference type="NCBI Taxonomy" id="986075"/>
    <lineage>
        <taxon>Bacteria</taxon>
        <taxon>Bacillati</taxon>
        <taxon>Bacillota</taxon>
        <taxon>Bacilli</taxon>
        <taxon>Bacillales</taxon>
        <taxon>Bacillaceae</taxon>
        <taxon>Caldalkalibacillus</taxon>
    </lineage>
</organism>
<reference evidence="8" key="3">
    <citation type="submission" date="2021-08" db="EMBL/GenBank/DDBJ databases">
        <authorList>
            <person name="de Jong S."/>
            <person name="van den Broek M."/>
            <person name="Merkel A."/>
            <person name="de la Torre Cortes P."/>
            <person name="Kalamorz F."/>
            <person name="Cook G."/>
            <person name="van Loosdrecht M."/>
            <person name="McMillan D."/>
        </authorList>
    </citation>
    <scope>NUCLEOTIDE SEQUENCE</scope>
    <source>
        <strain evidence="8">TA2.A1</strain>
    </source>
</reference>
<dbReference type="InterPro" id="IPR016047">
    <property type="entry name" value="M23ase_b-sheet_dom"/>
</dbReference>
<evidence type="ECO:0000256" key="1">
    <source>
        <dbReference type="ARBA" id="ARBA00022729"/>
    </source>
</evidence>
<dbReference type="CDD" id="cd12797">
    <property type="entry name" value="M23_peptidase"/>
    <property type="match status" value="1"/>
</dbReference>
<evidence type="ECO:0000313" key="10">
    <source>
        <dbReference type="Proteomes" id="UP000825179"/>
    </source>
</evidence>
<feature type="coiled-coil region" evidence="2">
    <location>
        <begin position="36"/>
        <end position="126"/>
    </location>
</feature>
<reference evidence="8 10" key="2">
    <citation type="journal article" date="2020" name="Extremophiles">
        <title>Genomic analysis of Caldalkalibacillus thermarum TA2.A1 reveals aerobic alkaliphilic metabolism and evolutionary hallmarks linking alkaliphilic bacteria and plant life.</title>
        <authorList>
            <person name="de Jong S.I."/>
            <person name="van den Broek M.A."/>
            <person name="Merkel A.Y."/>
            <person name="de la Torre Cortes P."/>
            <person name="Kalamorz F."/>
            <person name="Cook G.M."/>
            <person name="van Loosdrecht M.C.M."/>
            <person name="McMillan D.G.G."/>
        </authorList>
    </citation>
    <scope>NUCLEOTIDE SEQUENCE [LARGE SCALE GENOMIC DNA]</scope>
    <source>
        <strain evidence="8 10">TA2.A1</strain>
    </source>
</reference>
<feature type="region of interest" description="Disordered" evidence="3">
    <location>
        <begin position="263"/>
        <end position="325"/>
    </location>
</feature>
<dbReference type="InterPro" id="IPR057309">
    <property type="entry name" value="PcsB_CC"/>
</dbReference>
<feature type="domain" description="Peptidoglycan hydrolase PcsB coiled-coil" evidence="6">
    <location>
        <begin position="121"/>
        <end position="194"/>
    </location>
</feature>
<feature type="compositionally biased region" description="Basic and acidic residues" evidence="3">
    <location>
        <begin position="266"/>
        <end position="285"/>
    </location>
</feature>
<evidence type="ECO:0000259" key="6">
    <source>
        <dbReference type="Pfam" id="PF24568"/>
    </source>
</evidence>
<evidence type="ECO:0000313" key="7">
    <source>
        <dbReference type="EMBL" id="EGL82763.1"/>
    </source>
</evidence>
<keyword evidence="1 4" id="KW-0732">Signal</keyword>
<gene>
    <name evidence="7" type="ORF">CathTA2_1702</name>
    <name evidence="8" type="ORF">HUR95_00215</name>
</gene>
<keyword evidence="10" id="KW-1185">Reference proteome</keyword>
<dbReference type="SUPFAM" id="SSF57997">
    <property type="entry name" value="Tropomyosin"/>
    <property type="match status" value="1"/>
</dbReference>
<feature type="signal peptide" evidence="4">
    <location>
        <begin position="1"/>
        <end position="20"/>
    </location>
</feature>
<dbReference type="Pfam" id="PF01551">
    <property type="entry name" value="Peptidase_M23"/>
    <property type="match status" value="1"/>
</dbReference>
<feature type="compositionally biased region" description="Low complexity" evidence="3">
    <location>
        <begin position="308"/>
        <end position="322"/>
    </location>
</feature>
<dbReference type="AlphaFoldDB" id="F5L7A2"/>
<dbReference type="Proteomes" id="UP000010716">
    <property type="component" value="Unassembled WGS sequence"/>
</dbReference>
<dbReference type="eggNOG" id="COG4942">
    <property type="taxonomic scope" value="Bacteria"/>
</dbReference>
<proteinExistence type="predicted"/>
<sequence>MRFKGRILAAVAMLVSVSLAITTMAGETNLITPVAYASTDAEIKRLKEEIKKVEQSEQDVEKQRKELNQQLKELESRQTREEQALKEIEQRISRMEEQIRQKEKEVEQTKEKAHQTALELKEAEARVKERRELLITRLRSIYESGGSVSYLDVLMGSKDIGDFLQRLDLLSIIMETDQQILEEFIKEQERIEQKKQELDQLLVQLDEQLAELEGLRSRLRAEKKEREVKIASLQEKQEQIKAYDEKKQQELLELANRKSQLVRQKHAAELRKMEEERKRRERERQQAAAASAGASSSSSGSAGGSGSSSGASSSASAPSSGGQLAWPVPGYPINSAYGMRWGRMHWGVDMAAPRGTNIVAAEDGIVSTVVSGCREGNSSCGGGFGNYIVITHPGGIDTLYAHILEGGVLVSEGQRVSRGQVIAKVGNTGSSTGPHLHFEVRKNGQRVNPTPYLK</sequence>